<keyword evidence="4 9" id="KW-0812">Transmembrane</keyword>
<dbReference type="RefSeq" id="XP_025355626.1">
    <property type="nucleotide sequence ID" value="XM_025501716.1"/>
</dbReference>
<evidence type="ECO:0000256" key="6">
    <source>
        <dbReference type="ARBA" id="ARBA00022989"/>
    </source>
</evidence>
<evidence type="ECO:0000256" key="2">
    <source>
        <dbReference type="ARBA" id="ARBA00005245"/>
    </source>
</evidence>
<proteinExistence type="inferred from homology"/>
<evidence type="ECO:0000256" key="9">
    <source>
        <dbReference type="SAM" id="Phobius"/>
    </source>
</evidence>
<dbReference type="Proteomes" id="UP000245771">
    <property type="component" value="Unassembled WGS sequence"/>
</dbReference>
<dbReference type="EMBL" id="KZ819603">
    <property type="protein sequence ID" value="PWN35324.1"/>
    <property type="molecule type" value="Genomic_DNA"/>
</dbReference>
<evidence type="ECO:0000256" key="4">
    <source>
        <dbReference type="ARBA" id="ARBA00022692"/>
    </source>
</evidence>
<accession>A0A316VDC2</accession>
<dbReference type="FunCoup" id="A0A316VDC2">
    <property type="interactions" value="57"/>
</dbReference>
<evidence type="ECO:0000256" key="3">
    <source>
        <dbReference type="ARBA" id="ARBA00017059"/>
    </source>
</evidence>
<dbReference type="PANTHER" id="PTHR13202:SF0">
    <property type="entry name" value="SIGNAL PEPTIDASE COMPLEX SUBUNIT 1"/>
    <property type="match status" value="1"/>
</dbReference>
<dbReference type="GO" id="GO:0006465">
    <property type="term" value="P:signal peptide processing"/>
    <property type="evidence" value="ECO:0007669"/>
    <property type="project" value="InterPro"/>
</dbReference>
<keyword evidence="5" id="KW-0256">Endoplasmic reticulum</keyword>
<comment type="function">
    <text evidence="8">Component of the signal peptidase complex (SPC) which catalyzes the cleavage of N-terminal signal sequences from nascent proteins as they are translocated into the lumen of the endoplasmic reticulum. Dispensable for SPC enzymatic activity.</text>
</comment>
<keyword evidence="6 9" id="KW-1133">Transmembrane helix</keyword>
<dbReference type="AlphaFoldDB" id="A0A316VDC2"/>
<feature type="transmembrane region" description="Helical" evidence="9">
    <location>
        <begin position="44"/>
        <end position="64"/>
    </location>
</feature>
<evidence type="ECO:0000313" key="10">
    <source>
        <dbReference type="EMBL" id="PWN35324.1"/>
    </source>
</evidence>
<dbReference type="STRING" id="1280837.A0A316VDC2"/>
<dbReference type="GO" id="GO:0045047">
    <property type="term" value="P:protein targeting to ER"/>
    <property type="evidence" value="ECO:0007669"/>
    <property type="project" value="TreeGrafter"/>
</dbReference>
<reference evidence="10 11" key="1">
    <citation type="journal article" date="2018" name="Mol. Biol. Evol.">
        <title>Broad Genomic Sampling Reveals a Smut Pathogenic Ancestry of the Fungal Clade Ustilaginomycotina.</title>
        <authorList>
            <person name="Kijpornyongpan T."/>
            <person name="Mondo S.J."/>
            <person name="Barry K."/>
            <person name="Sandor L."/>
            <person name="Lee J."/>
            <person name="Lipzen A."/>
            <person name="Pangilinan J."/>
            <person name="LaButti K."/>
            <person name="Hainaut M."/>
            <person name="Henrissat B."/>
            <person name="Grigoriev I.V."/>
            <person name="Spatafora J.W."/>
            <person name="Aime M.C."/>
        </authorList>
    </citation>
    <scope>NUCLEOTIDE SEQUENCE [LARGE SCALE GENOMIC DNA]</scope>
    <source>
        <strain evidence="10 11">MCA 3882</strain>
    </source>
</reference>
<dbReference type="PANTHER" id="PTHR13202">
    <property type="entry name" value="MICROSOMAL SIGNAL PEPTIDASE 12 KDA SUBUNIT"/>
    <property type="match status" value="1"/>
</dbReference>
<comment type="subcellular location">
    <subcellularLocation>
        <location evidence="1">Endoplasmic reticulum membrane</location>
        <topology evidence="1">Multi-pass membrane protein</topology>
    </subcellularLocation>
</comment>
<dbReference type="InterPro" id="IPR009542">
    <property type="entry name" value="Spc1/SPCS1"/>
</dbReference>
<evidence type="ECO:0000256" key="7">
    <source>
        <dbReference type="ARBA" id="ARBA00023136"/>
    </source>
</evidence>
<name>A0A316VDC2_9BASI</name>
<dbReference type="Pfam" id="PF06645">
    <property type="entry name" value="SPC12"/>
    <property type="match status" value="1"/>
</dbReference>
<dbReference type="InParanoid" id="A0A316VDC2"/>
<comment type="similarity">
    <text evidence="2">Belongs to the SPCS1 family.</text>
</comment>
<dbReference type="GO" id="GO:0005787">
    <property type="term" value="C:signal peptidase complex"/>
    <property type="evidence" value="ECO:0007669"/>
    <property type="project" value="InterPro"/>
</dbReference>
<keyword evidence="11" id="KW-1185">Reference proteome</keyword>
<dbReference type="OrthoDB" id="263893at2759"/>
<sequence>MDAIRQAVEGKIPFQGQRLADRINQEVIVMGAIVAWIIGYFADNLFLCMSVFGFSCFVALVVAVPPWPMYHRNPVIWLPNRPRSEDSKSK</sequence>
<evidence type="ECO:0000256" key="1">
    <source>
        <dbReference type="ARBA" id="ARBA00004477"/>
    </source>
</evidence>
<protein>
    <recommendedName>
        <fullName evidence="3">Signal peptidase complex subunit 1</fullName>
    </recommendedName>
</protein>
<gene>
    <name evidence="10" type="ORF">FA14DRAFT_189306</name>
</gene>
<evidence type="ECO:0000256" key="5">
    <source>
        <dbReference type="ARBA" id="ARBA00022824"/>
    </source>
</evidence>
<dbReference type="GeneID" id="37023497"/>
<organism evidence="10 11">
    <name type="scientific">Meira miltonrushii</name>
    <dbReference type="NCBI Taxonomy" id="1280837"/>
    <lineage>
        <taxon>Eukaryota</taxon>
        <taxon>Fungi</taxon>
        <taxon>Dikarya</taxon>
        <taxon>Basidiomycota</taxon>
        <taxon>Ustilaginomycotina</taxon>
        <taxon>Exobasidiomycetes</taxon>
        <taxon>Exobasidiales</taxon>
        <taxon>Brachybasidiaceae</taxon>
        <taxon>Meira</taxon>
    </lineage>
</organism>
<evidence type="ECO:0000256" key="8">
    <source>
        <dbReference type="ARBA" id="ARBA00045204"/>
    </source>
</evidence>
<evidence type="ECO:0000313" key="11">
    <source>
        <dbReference type="Proteomes" id="UP000245771"/>
    </source>
</evidence>
<keyword evidence="7 9" id="KW-0472">Membrane</keyword>